<feature type="region of interest" description="Disordered" evidence="1">
    <location>
        <begin position="300"/>
        <end position="353"/>
    </location>
</feature>
<comment type="caution">
    <text evidence="2">The sequence shown here is derived from an EMBL/GenBank/DDBJ whole genome shotgun (WGS) entry which is preliminary data.</text>
</comment>
<reference evidence="2 3" key="1">
    <citation type="journal article" date="2018" name="Cell">
        <title>The Chara Genome: Secondary Complexity and Implications for Plant Terrestrialization.</title>
        <authorList>
            <person name="Nishiyama T."/>
            <person name="Sakayama H."/>
            <person name="Vries J.D."/>
            <person name="Buschmann H."/>
            <person name="Saint-Marcoux D."/>
            <person name="Ullrich K.K."/>
            <person name="Haas F.B."/>
            <person name="Vanderstraeten L."/>
            <person name="Becker D."/>
            <person name="Lang D."/>
            <person name="Vosolsobe S."/>
            <person name="Rombauts S."/>
            <person name="Wilhelmsson P.K.I."/>
            <person name="Janitza P."/>
            <person name="Kern R."/>
            <person name="Heyl A."/>
            <person name="Rumpler F."/>
            <person name="Villalobos L.I.A.C."/>
            <person name="Clay J.M."/>
            <person name="Skokan R."/>
            <person name="Toyoda A."/>
            <person name="Suzuki Y."/>
            <person name="Kagoshima H."/>
            <person name="Schijlen E."/>
            <person name="Tajeshwar N."/>
            <person name="Catarino B."/>
            <person name="Hetherington A.J."/>
            <person name="Saltykova A."/>
            <person name="Bonnot C."/>
            <person name="Breuninger H."/>
            <person name="Symeonidi A."/>
            <person name="Radhakrishnan G.V."/>
            <person name="Van Nieuwerburgh F."/>
            <person name="Deforce D."/>
            <person name="Chang C."/>
            <person name="Karol K.G."/>
            <person name="Hedrich R."/>
            <person name="Ulvskov P."/>
            <person name="Glockner G."/>
            <person name="Delwiche C.F."/>
            <person name="Petrasek J."/>
            <person name="Van de Peer Y."/>
            <person name="Friml J."/>
            <person name="Beilby M."/>
            <person name="Dolan L."/>
            <person name="Kohara Y."/>
            <person name="Sugano S."/>
            <person name="Fujiyama A."/>
            <person name="Delaux P.-M."/>
            <person name="Quint M."/>
            <person name="TheiBen G."/>
            <person name="Hagemann M."/>
            <person name="Harholt J."/>
            <person name="Dunand C."/>
            <person name="Zachgo S."/>
            <person name="Langdale J."/>
            <person name="Maumus F."/>
            <person name="Straeten D.V.D."/>
            <person name="Gould S.B."/>
            <person name="Rensing S.A."/>
        </authorList>
    </citation>
    <scope>NUCLEOTIDE SEQUENCE [LARGE SCALE GENOMIC DNA]</scope>
    <source>
        <strain evidence="2 3">S276</strain>
    </source>
</reference>
<name>A0A388LXL2_CHABU</name>
<dbReference type="Proteomes" id="UP000265515">
    <property type="component" value="Unassembled WGS sequence"/>
</dbReference>
<proteinExistence type="predicted"/>
<dbReference type="Gramene" id="GBG87057">
    <property type="protein sequence ID" value="GBG87057"/>
    <property type="gene ID" value="CBR_g44513"/>
</dbReference>
<feature type="compositionally biased region" description="Low complexity" evidence="1">
    <location>
        <begin position="312"/>
        <end position="325"/>
    </location>
</feature>
<dbReference type="AlphaFoldDB" id="A0A388LXL2"/>
<evidence type="ECO:0000256" key="1">
    <source>
        <dbReference type="SAM" id="MobiDB-lite"/>
    </source>
</evidence>
<dbReference type="EMBL" id="BFEA01000592">
    <property type="protein sequence ID" value="GBG87057.1"/>
    <property type="molecule type" value="Genomic_DNA"/>
</dbReference>
<keyword evidence="3" id="KW-1185">Reference proteome</keyword>
<organism evidence="2 3">
    <name type="scientific">Chara braunii</name>
    <name type="common">Braun's stonewort</name>
    <dbReference type="NCBI Taxonomy" id="69332"/>
    <lineage>
        <taxon>Eukaryota</taxon>
        <taxon>Viridiplantae</taxon>
        <taxon>Streptophyta</taxon>
        <taxon>Charophyceae</taxon>
        <taxon>Charales</taxon>
        <taxon>Characeae</taxon>
        <taxon>Chara</taxon>
    </lineage>
</organism>
<accession>A0A388LXL2</accession>
<gene>
    <name evidence="2" type="ORF">CBR_g44513</name>
</gene>
<evidence type="ECO:0000313" key="2">
    <source>
        <dbReference type="EMBL" id="GBG87057.1"/>
    </source>
</evidence>
<evidence type="ECO:0000313" key="3">
    <source>
        <dbReference type="Proteomes" id="UP000265515"/>
    </source>
</evidence>
<protein>
    <submittedName>
        <fullName evidence="2">Uncharacterized protein</fullName>
    </submittedName>
</protein>
<sequence length="514" mass="57241">MQIGFRDFARKLVGAIGAELNHRLEKTERFYAGAIEGVKAAAPNEEEPRSRREPVKVKFPDSYSGKREENFDNWEANIKTYVHLQQVSPDQQVLIAIHALRDEAASFARSLVRAANCSDDPVAYSSFTSLTKFMKLLRERFPDVPRSVKVSNKLQTIHARKWKSVRALKSTMDELVVVPDHGVTDTQLVALFYRAMPEAFCGHFFAKSEDPATTYDSLSREVVAFEAKSVTISTFWHKDMDKGKQWKGRTISGKVKTKDSLLLTLDEGSLNEIPYDQIEWGLEEEDNGVGQGRTYAAIAARGRPQGGGRGQGQVRQASGGRFQGDQGVGGRGGNRQARGRGQGPPQNHPRNRSPYRAYFRLEKDGKVEKVLHSLTLLIEVSLPFDIVLGMDWGEAAGATLHLKEHECRLPSSSGEAKTARLFHMSGVENSLAHCCLSAPAFARLVKKEKLEEQVFVAYVRPVTKPTEERPMDPAIAKLLEEFKDLIEPPTGTVPRPIQHRIEIEPGSRTPKGAV</sequence>